<organism evidence="1">
    <name type="scientific">Anguilla anguilla</name>
    <name type="common">European freshwater eel</name>
    <name type="synonym">Muraena anguilla</name>
    <dbReference type="NCBI Taxonomy" id="7936"/>
    <lineage>
        <taxon>Eukaryota</taxon>
        <taxon>Metazoa</taxon>
        <taxon>Chordata</taxon>
        <taxon>Craniata</taxon>
        <taxon>Vertebrata</taxon>
        <taxon>Euteleostomi</taxon>
        <taxon>Actinopterygii</taxon>
        <taxon>Neopterygii</taxon>
        <taxon>Teleostei</taxon>
        <taxon>Anguilliformes</taxon>
        <taxon>Anguillidae</taxon>
        <taxon>Anguilla</taxon>
    </lineage>
</organism>
<name>A0A0E9WHX6_ANGAN</name>
<dbReference type="EMBL" id="GBXM01018625">
    <property type="protein sequence ID" value="JAH89952.1"/>
    <property type="molecule type" value="Transcribed_RNA"/>
</dbReference>
<accession>A0A0E9WHX6</accession>
<evidence type="ECO:0000313" key="1">
    <source>
        <dbReference type="EMBL" id="JAH89952.1"/>
    </source>
</evidence>
<reference evidence="1" key="2">
    <citation type="journal article" date="2015" name="Fish Shellfish Immunol.">
        <title>Early steps in the European eel (Anguilla anguilla)-Vibrio vulnificus interaction in the gills: Role of the RtxA13 toxin.</title>
        <authorList>
            <person name="Callol A."/>
            <person name="Pajuelo D."/>
            <person name="Ebbesson L."/>
            <person name="Teles M."/>
            <person name="MacKenzie S."/>
            <person name="Amaro C."/>
        </authorList>
    </citation>
    <scope>NUCLEOTIDE SEQUENCE</scope>
</reference>
<reference evidence="1" key="1">
    <citation type="submission" date="2014-11" db="EMBL/GenBank/DDBJ databases">
        <authorList>
            <person name="Amaro Gonzalez C."/>
        </authorList>
    </citation>
    <scope>NUCLEOTIDE SEQUENCE</scope>
</reference>
<dbReference type="AlphaFoldDB" id="A0A0E9WHX6"/>
<protein>
    <submittedName>
        <fullName evidence="1">Uncharacterized protein</fullName>
    </submittedName>
</protein>
<proteinExistence type="predicted"/>
<sequence>MSFSRCNLSSATYSYTMQIDSQLVQTGILQVEHTCTFGAIIFTHFSLAHIFITCWQPGKLVFLDSVLLCKNRVNSHLS</sequence>